<comment type="similarity">
    <text evidence="1 7">Belongs to the ATG7 family.</text>
</comment>
<comment type="caution">
    <text evidence="10">The sequence shown here is derived from an EMBL/GenBank/DDBJ whole genome shotgun (WGS) entry which is preliminary data.</text>
</comment>
<dbReference type="SUPFAM" id="SSF69572">
    <property type="entry name" value="Activating enzymes of the ubiquitin-like proteins"/>
    <property type="match status" value="1"/>
</dbReference>
<reference evidence="11" key="1">
    <citation type="submission" date="2017-01" db="EMBL/GenBank/DDBJ databases">
        <title>Comparative genomics of anhydrobiosis in the tardigrade Hypsibius dujardini.</title>
        <authorList>
            <person name="Yoshida Y."/>
            <person name="Koutsovoulos G."/>
            <person name="Laetsch D."/>
            <person name="Stevens L."/>
            <person name="Kumar S."/>
            <person name="Horikawa D."/>
            <person name="Ishino K."/>
            <person name="Komine S."/>
            <person name="Tomita M."/>
            <person name="Blaxter M."/>
            <person name="Arakawa K."/>
        </authorList>
    </citation>
    <scope>NUCLEOTIDE SEQUENCE [LARGE SCALE GENOMIC DNA]</scope>
    <source>
        <strain evidence="11">Z151</strain>
    </source>
</reference>
<feature type="active site" description="Glycyl thioester intermediate" evidence="6">
    <location>
        <position position="553"/>
    </location>
</feature>
<dbReference type="GO" id="GO:0006995">
    <property type="term" value="P:cellular response to nitrogen starvation"/>
    <property type="evidence" value="ECO:0007669"/>
    <property type="project" value="TreeGrafter"/>
</dbReference>
<evidence type="ECO:0000256" key="6">
    <source>
        <dbReference type="PIRSR" id="PIRSR606285-1"/>
    </source>
</evidence>
<evidence type="ECO:0000313" key="10">
    <source>
        <dbReference type="EMBL" id="OQV14553.1"/>
    </source>
</evidence>
<dbReference type="Pfam" id="PF00899">
    <property type="entry name" value="ThiF"/>
    <property type="match status" value="1"/>
</dbReference>
<dbReference type="CDD" id="cd01486">
    <property type="entry name" value="Apg7"/>
    <property type="match status" value="1"/>
</dbReference>
<dbReference type="GO" id="GO:0019778">
    <property type="term" value="F:Atg12 activating enzyme activity"/>
    <property type="evidence" value="ECO:0007669"/>
    <property type="project" value="TreeGrafter"/>
</dbReference>
<dbReference type="Gene3D" id="3.40.140.100">
    <property type="entry name" value="Ubiquitin-like modifier-activating enzyme ATG7 C-terminal domain"/>
    <property type="match status" value="1"/>
</dbReference>
<evidence type="ECO:0000256" key="4">
    <source>
        <dbReference type="ARBA" id="ARBA00022927"/>
    </source>
</evidence>
<dbReference type="InterPro" id="IPR042522">
    <property type="entry name" value="Atg7_N_1"/>
</dbReference>
<dbReference type="OrthoDB" id="338614at2759"/>
<evidence type="ECO:0000313" key="11">
    <source>
        <dbReference type="Proteomes" id="UP000192578"/>
    </source>
</evidence>
<gene>
    <name evidence="10" type="ORF">BV898_11274</name>
</gene>
<dbReference type="GO" id="GO:0000407">
    <property type="term" value="C:phagophore assembly site"/>
    <property type="evidence" value="ECO:0007669"/>
    <property type="project" value="UniProtKB-SubCell"/>
</dbReference>
<dbReference type="GO" id="GO:0034727">
    <property type="term" value="P:piecemeal microautophagy of the nucleus"/>
    <property type="evidence" value="ECO:0007669"/>
    <property type="project" value="TreeGrafter"/>
</dbReference>
<dbReference type="EMBL" id="MTYJ01000103">
    <property type="protein sequence ID" value="OQV14553.1"/>
    <property type="molecule type" value="Genomic_DNA"/>
</dbReference>
<evidence type="ECO:0000256" key="1">
    <source>
        <dbReference type="ARBA" id="ARBA00010931"/>
    </source>
</evidence>
<dbReference type="Gene3D" id="3.40.50.720">
    <property type="entry name" value="NAD(P)-binding Rossmann-like Domain"/>
    <property type="match status" value="1"/>
</dbReference>
<comment type="subunit">
    <text evidence="7">Homodimer.</text>
</comment>
<dbReference type="GO" id="GO:0032446">
    <property type="term" value="P:protein modification by small protein conjugation"/>
    <property type="evidence" value="ECO:0007669"/>
    <property type="project" value="TreeGrafter"/>
</dbReference>
<proteinExistence type="inferred from homology"/>
<dbReference type="FunFam" id="3.40.140.70:FF:000001">
    <property type="entry name" value="Ubiquitin-like modifier-activating enzyme atg7"/>
    <property type="match status" value="1"/>
</dbReference>
<keyword evidence="3 7" id="KW-0813">Transport</keyword>
<organism evidence="10 11">
    <name type="scientific">Hypsibius exemplaris</name>
    <name type="common">Freshwater tardigrade</name>
    <dbReference type="NCBI Taxonomy" id="2072580"/>
    <lineage>
        <taxon>Eukaryota</taxon>
        <taxon>Metazoa</taxon>
        <taxon>Ecdysozoa</taxon>
        <taxon>Tardigrada</taxon>
        <taxon>Eutardigrada</taxon>
        <taxon>Parachela</taxon>
        <taxon>Hypsibioidea</taxon>
        <taxon>Hypsibiidae</taxon>
        <taxon>Hypsibius</taxon>
    </lineage>
</organism>
<dbReference type="GO" id="GO:0000422">
    <property type="term" value="P:autophagy of mitochondrion"/>
    <property type="evidence" value="ECO:0007669"/>
    <property type="project" value="TreeGrafter"/>
</dbReference>
<dbReference type="Gene3D" id="3.40.140.70">
    <property type="entry name" value="Ubiquitin-like modifier-activating enzyme ATG7 N-terminal domain"/>
    <property type="match status" value="1"/>
</dbReference>
<keyword evidence="11" id="KW-1185">Reference proteome</keyword>
<feature type="domain" description="THIF-type NAD/FAD binding fold" evidence="8">
    <location>
        <begin position="345"/>
        <end position="581"/>
    </location>
</feature>
<keyword evidence="4 7" id="KW-0653">Protein transport</keyword>
<keyword evidence="7" id="KW-0833">Ubl conjugation pathway</keyword>
<dbReference type="InterPro" id="IPR006285">
    <property type="entry name" value="Atg7"/>
</dbReference>
<dbReference type="NCBIfam" id="TIGR01381">
    <property type="entry name" value="E1_like_apg7"/>
    <property type="match status" value="1"/>
</dbReference>
<evidence type="ECO:0000256" key="2">
    <source>
        <dbReference type="ARBA" id="ARBA00017647"/>
    </source>
</evidence>
<dbReference type="Pfam" id="PF16420">
    <property type="entry name" value="ATG7_N"/>
    <property type="match status" value="1"/>
</dbReference>
<evidence type="ECO:0000256" key="7">
    <source>
        <dbReference type="RuleBase" id="RU366022"/>
    </source>
</evidence>
<dbReference type="Proteomes" id="UP000192578">
    <property type="component" value="Unassembled WGS sequence"/>
</dbReference>
<dbReference type="GO" id="GO:0015031">
    <property type="term" value="P:protein transport"/>
    <property type="evidence" value="ECO:0007669"/>
    <property type="project" value="UniProtKB-UniRule"/>
</dbReference>
<sequence>MESTHTAPPEVRGPRVLQFELFSSCIDSGFWSALTRKKLDVYGLDETAKSIHGYYSIGSAAFLPCFMNVDHASFEATPSTDSHTYPLHGKLQNFNTIEKFRDSDKQLITDGEANELWNLIMSGEALVNPSLLSRFTLLSFVDLKKYIYSYWFLFPALVYPDALVHETEPRPIQEAFTGEEISHITNFVAKLPKEQNAFLIAHDADGAMEILLIRDLPLIVKDNRKVTLCVCDPSVRADNPGWTVRNVLAMFAYHVRSSPEYRRVQLVCFRQRFRDGLRDVSHSLVLDLRIVFTPNQTMGQTLIPKAVGWERTEKGKLGSRHVNLSAQMDPKKLAEQAVDLNLKLMRWRLVPELDLPLIQRTKCLILGSGTLGCNVARCLMGWGIFDLTFVDNSVVSFSNPVRQSLFSFSDCLDGGKEKSIAAVEAVQRIFPGVCATAHQMNIPMPGHPISESMRGKVDETITLLEALIEKNDVVFLLMDTRESRWLPTLIGASKRKIVMNAALGFDSYLVMRHGMSADGAGDETNSKKLGCYFCNDVVAPGNSTRDRTLDQQCTVTRPGIAMIAAALAVELLVTVLQHPKGAEAPADSSARDDYLTNDIESPLGIVPHQIRGFLARHNTVLPATTAFDKCTACSATVIKEYEARGHDFLFDVINSTASFLEDLTGLTKLHADSEKAEVWDLSDDESFAGSE</sequence>
<name>A0A1W0WHF5_HYPEX</name>
<dbReference type="InterPro" id="IPR000594">
    <property type="entry name" value="ThiF_NAD_FAD-bd"/>
</dbReference>
<keyword evidence="5 7" id="KW-0072">Autophagy</keyword>
<feature type="domain" description="Ubiquitin-like modifier-activating enzyme Atg7 N-terminal" evidence="9">
    <location>
        <begin position="17"/>
        <end position="328"/>
    </location>
</feature>
<accession>A0A1W0WHF5</accession>
<dbReference type="FunFam" id="3.40.50.720:FF:000243">
    <property type="entry name" value="Ubiquitin-like modifier-activating enzyme ATG7"/>
    <property type="match status" value="1"/>
</dbReference>
<protein>
    <recommendedName>
        <fullName evidence="2 7">Ubiquitin-like modifier-activating enzyme ATG7</fullName>
    </recommendedName>
    <alternativeName>
        <fullName evidence="7">Autophagy-related protein 7</fullName>
    </alternativeName>
</protein>
<evidence type="ECO:0000259" key="8">
    <source>
        <dbReference type="Pfam" id="PF00899"/>
    </source>
</evidence>
<evidence type="ECO:0000256" key="3">
    <source>
        <dbReference type="ARBA" id="ARBA00022448"/>
    </source>
</evidence>
<dbReference type="InterPro" id="IPR035985">
    <property type="entry name" value="Ubiquitin-activating_enz"/>
</dbReference>
<dbReference type="PANTHER" id="PTHR10953">
    <property type="entry name" value="UBIQUITIN-ACTIVATING ENZYME E1"/>
    <property type="match status" value="1"/>
</dbReference>
<dbReference type="AlphaFoldDB" id="A0A1W0WHF5"/>
<keyword evidence="7" id="KW-0963">Cytoplasm</keyword>
<dbReference type="InterPro" id="IPR045886">
    <property type="entry name" value="ThiF/MoeB/HesA"/>
</dbReference>
<dbReference type="GO" id="GO:0019779">
    <property type="term" value="F:Atg8 activating enzyme activity"/>
    <property type="evidence" value="ECO:0007669"/>
    <property type="project" value="TreeGrafter"/>
</dbReference>
<dbReference type="InterPro" id="IPR032197">
    <property type="entry name" value="Atg7_N"/>
</dbReference>
<dbReference type="InterPro" id="IPR042523">
    <property type="entry name" value="Atg7_N_2"/>
</dbReference>
<comment type="function">
    <text evidence="7">E1-like activating enzyme involved in the 2 ubiquitin-like systems required for autophagy.</text>
</comment>
<dbReference type="PANTHER" id="PTHR10953:SF3">
    <property type="entry name" value="UBIQUITIN-LIKE MODIFIER-ACTIVATING ENZYME ATG7"/>
    <property type="match status" value="1"/>
</dbReference>
<dbReference type="GO" id="GO:0000045">
    <property type="term" value="P:autophagosome assembly"/>
    <property type="evidence" value="ECO:0007669"/>
    <property type="project" value="TreeGrafter"/>
</dbReference>
<comment type="subcellular location">
    <subcellularLocation>
        <location evidence="7">Cytoplasm</location>
    </subcellularLocation>
    <subcellularLocation>
        <location evidence="7">Preautophagosomal structure</location>
    </subcellularLocation>
</comment>
<evidence type="ECO:0000256" key="5">
    <source>
        <dbReference type="ARBA" id="ARBA00023006"/>
    </source>
</evidence>
<evidence type="ECO:0000259" key="9">
    <source>
        <dbReference type="Pfam" id="PF16420"/>
    </source>
</evidence>